<dbReference type="EMBL" id="FTOD01000010">
    <property type="protein sequence ID" value="SIT01140.1"/>
    <property type="molecule type" value="Genomic_DNA"/>
</dbReference>
<name>A0A1N7NS59_9BACL</name>
<gene>
    <name evidence="1" type="ORF">SAMN05421790_11019</name>
</gene>
<dbReference type="OrthoDB" id="2987756at2"/>
<evidence type="ECO:0000313" key="2">
    <source>
        <dbReference type="Proteomes" id="UP000186795"/>
    </source>
</evidence>
<evidence type="ECO:0000313" key="1">
    <source>
        <dbReference type="EMBL" id="SIT01140.1"/>
    </source>
</evidence>
<dbReference type="Proteomes" id="UP000186795">
    <property type="component" value="Unassembled WGS sequence"/>
</dbReference>
<accession>A0A1N7NS59</accession>
<dbReference type="SUPFAM" id="SSF48452">
    <property type="entry name" value="TPR-like"/>
    <property type="match status" value="1"/>
</dbReference>
<proteinExistence type="predicted"/>
<dbReference type="InterPro" id="IPR011990">
    <property type="entry name" value="TPR-like_helical_dom_sf"/>
</dbReference>
<dbReference type="RefSeq" id="WP_009711391.1">
    <property type="nucleotide sequence ID" value="NZ_CP048103.1"/>
</dbReference>
<dbReference type="Gene3D" id="1.25.40.10">
    <property type="entry name" value="Tetratricopeptide repeat domain"/>
    <property type="match status" value="1"/>
</dbReference>
<keyword evidence="2" id="KW-1185">Reference proteome</keyword>
<protein>
    <submittedName>
        <fullName evidence="1">Tetratricopeptide repeat-containing protein</fullName>
    </submittedName>
</protein>
<reference evidence="2" key="1">
    <citation type="submission" date="2017-01" db="EMBL/GenBank/DDBJ databases">
        <authorList>
            <person name="Varghese N."/>
            <person name="Submissions S."/>
        </authorList>
    </citation>
    <scope>NUCLEOTIDE SEQUENCE [LARGE SCALE GENOMIC DNA]</scope>
    <source>
        <strain evidence="2">DSM 45196</strain>
    </source>
</reference>
<organism evidence="1 2">
    <name type="scientific">Kroppenstedtia eburnea</name>
    <dbReference type="NCBI Taxonomy" id="714067"/>
    <lineage>
        <taxon>Bacteria</taxon>
        <taxon>Bacillati</taxon>
        <taxon>Bacillota</taxon>
        <taxon>Bacilli</taxon>
        <taxon>Bacillales</taxon>
        <taxon>Thermoactinomycetaceae</taxon>
        <taxon>Kroppenstedtia</taxon>
    </lineage>
</organism>
<dbReference type="AlphaFoldDB" id="A0A1N7NS59"/>
<dbReference type="Pfam" id="PF13432">
    <property type="entry name" value="TPR_16"/>
    <property type="match status" value="1"/>
</dbReference>
<sequence>MTHLDNLKEAARQQIAHLLPNGIFDEFDQLNSRMLIAVTCLQRGLKDLAYPLFQSIAEHGPADNENRHFAYVRSLVEMAEMDAEKEDFAQAEEKMDTALREFPESMGYMMSRVHLEVYLTYYRYRLGKKEAAYAGLEEIIRREEKRFRELGPEDGRNLAGPGLSYAIHQLALFHGEDGNWKQAVEVFRRLRDTVSEVDEESWGQGESLAEQGRYAEAYQHMEESVSYHAG</sequence>